<dbReference type="PANTHER" id="PTHR30329:SF21">
    <property type="entry name" value="LIPOPROTEIN YIAD-RELATED"/>
    <property type="match status" value="1"/>
</dbReference>
<feature type="compositionally biased region" description="Low complexity" evidence="5">
    <location>
        <begin position="189"/>
        <end position="231"/>
    </location>
</feature>
<dbReference type="AlphaFoldDB" id="A0A9W6UVW6"/>
<evidence type="ECO:0000256" key="2">
    <source>
        <dbReference type="ARBA" id="ARBA00023136"/>
    </source>
</evidence>
<dbReference type="Gene3D" id="3.30.1330.60">
    <property type="entry name" value="OmpA-like domain"/>
    <property type="match status" value="1"/>
</dbReference>
<keyword evidence="8" id="KW-1185">Reference proteome</keyword>
<dbReference type="InterPro" id="IPR036737">
    <property type="entry name" value="OmpA-like_sf"/>
</dbReference>
<comment type="subcellular location">
    <subcellularLocation>
        <location evidence="1">Cell outer membrane</location>
    </subcellularLocation>
</comment>
<evidence type="ECO:0000313" key="7">
    <source>
        <dbReference type="EMBL" id="GLW64398.1"/>
    </source>
</evidence>
<dbReference type="Proteomes" id="UP001165124">
    <property type="component" value="Unassembled WGS sequence"/>
</dbReference>
<feature type="region of interest" description="Disordered" evidence="5">
    <location>
        <begin position="189"/>
        <end position="237"/>
    </location>
</feature>
<dbReference type="CDD" id="cd07185">
    <property type="entry name" value="OmpA_C-like"/>
    <property type="match status" value="1"/>
</dbReference>
<proteinExistence type="predicted"/>
<evidence type="ECO:0000256" key="5">
    <source>
        <dbReference type="SAM" id="MobiDB-lite"/>
    </source>
</evidence>
<feature type="region of interest" description="Disordered" evidence="5">
    <location>
        <begin position="372"/>
        <end position="431"/>
    </location>
</feature>
<comment type="caution">
    <text evidence="7">The sequence shown here is derived from an EMBL/GenBank/DDBJ whole genome shotgun (WGS) entry which is preliminary data.</text>
</comment>
<dbReference type="SUPFAM" id="SSF103088">
    <property type="entry name" value="OmpA-like"/>
    <property type="match status" value="1"/>
</dbReference>
<dbReference type="InterPro" id="IPR006664">
    <property type="entry name" value="OMP_bac"/>
</dbReference>
<dbReference type="Pfam" id="PF00691">
    <property type="entry name" value="OmpA"/>
    <property type="match status" value="1"/>
</dbReference>
<dbReference type="EMBL" id="BSRZ01000005">
    <property type="protein sequence ID" value="GLW64398.1"/>
    <property type="molecule type" value="Genomic_DNA"/>
</dbReference>
<evidence type="ECO:0000256" key="1">
    <source>
        <dbReference type="ARBA" id="ARBA00004442"/>
    </source>
</evidence>
<reference evidence="7" key="1">
    <citation type="submission" date="2023-02" db="EMBL/GenBank/DDBJ databases">
        <title>Actinomadura rubrobrunea NBRC 14622.</title>
        <authorList>
            <person name="Ichikawa N."/>
            <person name="Sato H."/>
            <person name="Tonouchi N."/>
        </authorList>
    </citation>
    <scope>NUCLEOTIDE SEQUENCE</scope>
    <source>
        <strain evidence="7">NBRC 14622</strain>
    </source>
</reference>
<gene>
    <name evidence="7" type="ORF">Arub01_26420</name>
</gene>
<name>A0A9W6UVW6_9ACTN</name>
<accession>A0A9W6UVW6</accession>
<protein>
    <recommendedName>
        <fullName evidence="6">OmpA-like domain-containing protein</fullName>
    </recommendedName>
</protein>
<evidence type="ECO:0000256" key="3">
    <source>
        <dbReference type="ARBA" id="ARBA00023237"/>
    </source>
</evidence>
<feature type="compositionally biased region" description="Low complexity" evidence="5">
    <location>
        <begin position="378"/>
        <end position="414"/>
    </location>
</feature>
<dbReference type="InterPro" id="IPR050330">
    <property type="entry name" value="Bact_OuterMem_StrucFunc"/>
</dbReference>
<evidence type="ECO:0000256" key="4">
    <source>
        <dbReference type="PROSITE-ProRule" id="PRU00473"/>
    </source>
</evidence>
<evidence type="ECO:0000313" key="8">
    <source>
        <dbReference type="Proteomes" id="UP001165124"/>
    </source>
</evidence>
<dbReference type="PRINTS" id="PR01021">
    <property type="entry name" value="OMPADOMAIN"/>
</dbReference>
<dbReference type="InterPro" id="IPR006665">
    <property type="entry name" value="OmpA-like"/>
</dbReference>
<feature type="region of interest" description="Disordered" evidence="5">
    <location>
        <begin position="294"/>
        <end position="315"/>
    </location>
</feature>
<keyword evidence="3" id="KW-0998">Cell outer membrane</keyword>
<feature type="domain" description="OmpA-like" evidence="6">
    <location>
        <begin position="254"/>
        <end position="376"/>
    </location>
</feature>
<sequence>MSGDEWLSEAECPMAVRRFVLSSAVPMTAVLIVTAGCSDSPPAAVWVDPPRASGGPMSAPPPAGGGLVKEGWFGAADGLHARIEIKGVERQPTRSVLRLTLTPLEAATPSPTAAAGTMPFAVSLLDPVNRRFYRPLTGGQPSRLTVNTPQEMTVEYPPLPPDVQRITVITPGTAGEFTGVPVTTAAASAPTSSASTSSAPTATAAAAATPGAAPTTSPTASPTASPGASQAPGGGAIDLYDITEGEVRDVVSGPAEESLSLRADALFDSDSDKPSARARQVLDQAAADIRQKADPARPIAVDGHTDSAGDASRNLDLSRRRAEAVVKELKNRLGASFTFTATGKGEADPVAKEGGSGDAAARARNRRVVISYRVRQQAPGARPPSATSTASTASATPTLSASATPTPSATPSPAEFRARDGATVASRTGRFGQAKRRLDVKPFYRDGAYLVAVFEIVNEGPGNTPPDASYAHKDYPGGAFTAFSVSAPGGKDVYRAVRIGPAAPGAYAAYVDPGRATFRTGVGQPARGFVYFPAPPGTVTKVTFDAGPFGKIDNVPVD</sequence>
<keyword evidence="2 4" id="KW-0472">Membrane</keyword>
<dbReference type="GO" id="GO:0009279">
    <property type="term" value="C:cell outer membrane"/>
    <property type="evidence" value="ECO:0007669"/>
    <property type="project" value="UniProtKB-SubCell"/>
</dbReference>
<evidence type="ECO:0000259" key="6">
    <source>
        <dbReference type="PROSITE" id="PS51123"/>
    </source>
</evidence>
<dbReference type="PROSITE" id="PS51123">
    <property type="entry name" value="OMPA_2"/>
    <property type="match status" value="1"/>
</dbReference>
<organism evidence="7 8">
    <name type="scientific">Actinomadura rubrobrunea</name>
    <dbReference type="NCBI Taxonomy" id="115335"/>
    <lineage>
        <taxon>Bacteria</taxon>
        <taxon>Bacillati</taxon>
        <taxon>Actinomycetota</taxon>
        <taxon>Actinomycetes</taxon>
        <taxon>Streptosporangiales</taxon>
        <taxon>Thermomonosporaceae</taxon>
        <taxon>Actinomadura</taxon>
    </lineage>
</organism>
<dbReference type="PANTHER" id="PTHR30329">
    <property type="entry name" value="STATOR ELEMENT OF FLAGELLAR MOTOR COMPLEX"/>
    <property type="match status" value="1"/>
</dbReference>